<name>A0A1I2HSG6_9BURK</name>
<keyword evidence="1" id="KW-1133">Transmembrane helix</keyword>
<keyword evidence="1" id="KW-0472">Membrane</keyword>
<keyword evidence="3" id="KW-1185">Reference proteome</keyword>
<gene>
    <name evidence="2" type="ORF">SAMN04489711_12714</name>
</gene>
<evidence type="ECO:0000313" key="3">
    <source>
        <dbReference type="Proteomes" id="UP000199119"/>
    </source>
</evidence>
<reference evidence="3" key="1">
    <citation type="submission" date="2016-10" db="EMBL/GenBank/DDBJ databases">
        <authorList>
            <person name="Varghese N."/>
            <person name="Submissions S."/>
        </authorList>
    </citation>
    <scope>NUCLEOTIDE SEQUENCE [LARGE SCALE GENOMIC DNA]</scope>
    <source>
        <strain evidence="3">DSM 27981</strain>
    </source>
</reference>
<feature type="transmembrane region" description="Helical" evidence="1">
    <location>
        <begin position="172"/>
        <end position="194"/>
    </location>
</feature>
<dbReference type="EMBL" id="FONX01000027">
    <property type="protein sequence ID" value="SFF31646.1"/>
    <property type="molecule type" value="Genomic_DNA"/>
</dbReference>
<keyword evidence="1" id="KW-0812">Transmembrane</keyword>
<dbReference type="Proteomes" id="UP000199119">
    <property type="component" value="Unassembled WGS sequence"/>
</dbReference>
<dbReference type="RefSeq" id="WP_092942443.1">
    <property type="nucleotide sequence ID" value="NZ_FONX01000027.1"/>
</dbReference>
<proteinExistence type="predicted"/>
<evidence type="ECO:0000256" key="1">
    <source>
        <dbReference type="SAM" id="Phobius"/>
    </source>
</evidence>
<organism evidence="2 3">
    <name type="scientific">Paracidovorax wautersii</name>
    <dbReference type="NCBI Taxonomy" id="1177982"/>
    <lineage>
        <taxon>Bacteria</taxon>
        <taxon>Pseudomonadati</taxon>
        <taxon>Pseudomonadota</taxon>
        <taxon>Betaproteobacteria</taxon>
        <taxon>Burkholderiales</taxon>
        <taxon>Comamonadaceae</taxon>
        <taxon>Paracidovorax</taxon>
    </lineage>
</organism>
<dbReference type="AlphaFoldDB" id="A0A1I2HSG6"/>
<evidence type="ECO:0000313" key="2">
    <source>
        <dbReference type="EMBL" id="SFF31646.1"/>
    </source>
</evidence>
<sequence length="284" mass="29250">MNWFSKKDAVQGAGIDLMLTASGVFINRTGPDGRFDSTHVGLMRVSEGDPQPTAAGQWAVGRAIGLEIKPEHDGTFSVVLRYPGDALEPEYSVYRASSQDEAGYVSQLLRGLWMQANAQGVGTWGGAAASATVPNATASGARGAVAYTPPSSMLGSPLPTPAATFQSRRGGLVLKLCGGIAAAALLLGGSWYGFSQYWGRSGTGAGLDLSAMSIEDIAQMEANPAVANDVQAGIQAKMVEALGFGRDAGSAKAAAMEEDHINALKSMGLVMGSSMKNAMGCLAK</sequence>
<accession>A0A1I2HSG6</accession>
<protein>
    <submittedName>
        <fullName evidence="2">Uncharacterized protein</fullName>
    </submittedName>
</protein>
<dbReference type="STRING" id="1177982.SAMN04489711_12714"/>